<dbReference type="Pfam" id="PF13442">
    <property type="entry name" value="Cytochrome_CBB3"/>
    <property type="match status" value="1"/>
</dbReference>
<dbReference type="SUPFAM" id="SSF46626">
    <property type="entry name" value="Cytochrome c"/>
    <property type="match status" value="1"/>
</dbReference>
<feature type="domain" description="Cytochrome c" evidence="6">
    <location>
        <begin position="17"/>
        <end position="120"/>
    </location>
</feature>
<dbReference type="PROSITE" id="PS51007">
    <property type="entry name" value="CYTC"/>
    <property type="match status" value="1"/>
</dbReference>
<keyword evidence="2 4" id="KW-0479">Metal-binding</keyword>
<evidence type="ECO:0000256" key="3">
    <source>
        <dbReference type="ARBA" id="ARBA00023004"/>
    </source>
</evidence>
<feature type="chain" id="PRO_5046487496" evidence="5">
    <location>
        <begin position="19"/>
        <end position="120"/>
    </location>
</feature>
<keyword evidence="5" id="KW-0732">Signal</keyword>
<reference evidence="7 8" key="1">
    <citation type="submission" date="2023-02" db="EMBL/GenBank/DDBJ databases">
        <title>Genome Sequence of L. cardiaca H63T.</title>
        <authorList>
            <person name="Lopez A.E."/>
            <person name="Cianciotto N.P."/>
        </authorList>
    </citation>
    <scope>NUCLEOTIDE SEQUENCE [LARGE SCALE GENOMIC DNA]</scope>
    <source>
        <strain evidence="7 8">H63</strain>
    </source>
</reference>
<feature type="signal peptide" evidence="5">
    <location>
        <begin position="1"/>
        <end position="18"/>
    </location>
</feature>
<evidence type="ECO:0000256" key="5">
    <source>
        <dbReference type="SAM" id="SignalP"/>
    </source>
</evidence>
<evidence type="ECO:0000259" key="6">
    <source>
        <dbReference type="PROSITE" id="PS51007"/>
    </source>
</evidence>
<dbReference type="EMBL" id="CP119078">
    <property type="protein sequence ID" value="WED42386.1"/>
    <property type="molecule type" value="Genomic_DNA"/>
</dbReference>
<name>A0ABY8AQ90_9GAMM</name>
<organism evidence="7 8">
    <name type="scientific">Legionella cardiaca</name>
    <dbReference type="NCBI Taxonomy" id="1071983"/>
    <lineage>
        <taxon>Bacteria</taxon>
        <taxon>Pseudomonadati</taxon>
        <taxon>Pseudomonadota</taxon>
        <taxon>Gammaproteobacteria</taxon>
        <taxon>Legionellales</taxon>
        <taxon>Legionellaceae</taxon>
        <taxon>Legionella</taxon>
    </lineage>
</organism>
<protein>
    <submittedName>
        <fullName evidence="7">C-type cytochrome</fullName>
    </submittedName>
</protein>
<gene>
    <name evidence="7" type="ORF">PXX05_10700</name>
</gene>
<evidence type="ECO:0000313" key="7">
    <source>
        <dbReference type="EMBL" id="WED42386.1"/>
    </source>
</evidence>
<keyword evidence="8" id="KW-1185">Reference proteome</keyword>
<accession>A0ABY8AQ90</accession>
<keyword evidence="3 4" id="KW-0408">Iron</keyword>
<keyword evidence="1 4" id="KW-0349">Heme</keyword>
<dbReference type="Proteomes" id="UP001222087">
    <property type="component" value="Chromosome"/>
</dbReference>
<dbReference type="InterPro" id="IPR036909">
    <property type="entry name" value="Cyt_c-like_dom_sf"/>
</dbReference>
<sequence length="120" mass="13239">MKNILVFLLSIISTTVLANELGKSTYQNACQNCHAPQLAKGLNAPAAFDKKAWNKRFKDADRKAKKHPSQFKTGMDYLLYNVKIGKGLMHHGGLCKEAEAPNNNCSDEALIQAINYMAGK</sequence>
<evidence type="ECO:0000256" key="2">
    <source>
        <dbReference type="ARBA" id="ARBA00022723"/>
    </source>
</evidence>
<evidence type="ECO:0000313" key="8">
    <source>
        <dbReference type="Proteomes" id="UP001222087"/>
    </source>
</evidence>
<proteinExistence type="predicted"/>
<dbReference type="InterPro" id="IPR009056">
    <property type="entry name" value="Cyt_c-like_dom"/>
</dbReference>
<dbReference type="Gene3D" id="1.10.760.10">
    <property type="entry name" value="Cytochrome c-like domain"/>
    <property type="match status" value="1"/>
</dbReference>
<dbReference type="RefSeq" id="WP_275088209.1">
    <property type="nucleotide sequence ID" value="NZ_CP119078.1"/>
</dbReference>
<evidence type="ECO:0000256" key="1">
    <source>
        <dbReference type="ARBA" id="ARBA00022617"/>
    </source>
</evidence>
<evidence type="ECO:0000256" key="4">
    <source>
        <dbReference type="PROSITE-ProRule" id="PRU00433"/>
    </source>
</evidence>